<dbReference type="InterPro" id="IPR003445">
    <property type="entry name" value="Cat_transpt"/>
</dbReference>
<gene>
    <name evidence="9" type="ORF">GGQ83_000651</name>
</gene>
<keyword evidence="6" id="KW-0406">Ion transport</keyword>
<evidence type="ECO:0000256" key="4">
    <source>
        <dbReference type="ARBA" id="ARBA00022692"/>
    </source>
</evidence>
<dbReference type="EMBL" id="JACIDJ010000001">
    <property type="protein sequence ID" value="MBB3897225.1"/>
    <property type="molecule type" value="Genomic_DNA"/>
</dbReference>
<feature type="transmembrane region" description="Helical" evidence="8">
    <location>
        <begin position="12"/>
        <end position="32"/>
    </location>
</feature>
<evidence type="ECO:0000313" key="9">
    <source>
        <dbReference type="EMBL" id="MBB3897225.1"/>
    </source>
</evidence>
<reference evidence="9 10" key="1">
    <citation type="submission" date="2020-08" db="EMBL/GenBank/DDBJ databases">
        <title>Genomic Encyclopedia of Type Strains, Phase IV (KMG-IV): sequencing the most valuable type-strain genomes for metagenomic binning, comparative biology and taxonomic classification.</title>
        <authorList>
            <person name="Goeker M."/>
        </authorList>
    </citation>
    <scope>NUCLEOTIDE SEQUENCE [LARGE SCALE GENOMIC DNA]</scope>
    <source>
        <strain evidence="9 10">DSM 19979</strain>
    </source>
</reference>
<feature type="transmembrane region" description="Helical" evidence="8">
    <location>
        <begin position="404"/>
        <end position="426"/>
    </location>
</feature>
<feature type="transmembrane region" description="Helical" evidence="8">
    <location>
        <begin position="189"/>
        <end position="212"/>
    </location>
</feature>
<evidence type="ECO:0000256" key="6">
    <source>
        <dbReference type="ARBA" id="ARBA00023065"/>
    </source>
</evidence>
<evidence type="ECO:0000313" key="10">
    <source>
        <dbReference type="Proteomes" id="UP000553193"/>
    </source>
</evidence>
<evidence type="ECO:0000256" key="3">
    <source>
        <dbReference type="ARBA" id="ARBA00022475"/>
    </source>
</evidence>
<keyword evidence="10" id="KW-1185">Reference proteome</keyword>
<feature type="transmembrane region" description="Helical" evidence="8">
    <location>
        <begin position="348"/>
        <end position="369"/>
    </location>
</feature>
<dbReference type="PANTHER" id="PTHR32024:SF1">
    <property type="entry name" value="KTR SYSTEM POTASSIUM UPTAKE PROTEIN B"/>
    <property type="match status" value="1"/>
</dbReference>
<name>A0A840AAN9_9PROT</name>
<dbReference type="GO" id="GO:0030001">
    <property type="term" value="P:metal ion transport"/>
    <property type="evidence" value="ECO:0007669"/>
    <property type="project" value="UniProtKB-ARBA"/>
</dbReference>
<dbReference type="Proteomes" id="UP000553193">
    <property type="component" value="Unassembled WGS sequence"/>
</dbReference>
<keyword evidence="7 8" id="KW-0472">Membrane</keyword>
<protein>
    <submittedName>
        <fullName evidence="9">Trk system potassium uptake protein TrkH</fullName>
    </submittedName>
</protein>
<feature type="transmembrane region" description="Helical" evidence="8">
    <location>
        <begin position="123"/>
        <end position="146"/>
    </location>
</feature>
<evidence type="ECO:0000256" key="8">
    <source>
        <dbReference type="SAM" id="Phobius"/>
    </source>
</evidence>
<dbReference type="Pfam" id="PF02386">
    <property type="entry name" value="TrkH"/>
    <property type="match status" value="1"/>
</dbReference>
<evidence type="ECO:0000256" key="1">
    <source>
        <dbReference type="ARBA" id="ARBA00004651"/>
    </source>
</evidence>
<organism evidence="9 10">
    <name type="scientific">Roseococcus suduntuyensis</name>
    <dbReference type="NCBI Taxonomy" id="455361"/>
    <lineage>
        <taxon>Bacteria</taxon>
        <taxon>Pseudomonadati</taxon>
        <taxon>Pseudomonadota</taxon>
        <taxon>Alphaproteobacteria</taxon>
        <taxon>Acetobacterales</taxon>
        <taxon>Roseomonadaceae</taxon>
        <taxon>Roseococcus</taxon>
    </lineage>
</organism>
<evidence type="ECO:0000256" key="5">
    <source>
        <dbReference type="ARBA" id="ARBA00022989"/>
    </source>
</evidence>
<keyword evidence="4 8" id="KW-0812">Transmembrane</keyword>
<dbReference type="AlphaFoldDB" id="A0A840AAN9"/>
<feature type="transmembrane region" description="Helical" evidence="8">
    <location>
        <begin position="72"/>
        <end position="96"/>
    </location>
</feature>
<feature type="transmembrane region" description="Helical" evidence="8">
    <location>
        <begin position="224"/>
        <end position="246"/>
    </location>
</feature>
<evidence type="ECO:0000256" key="7">
    <source>
        <dbReference type="ARBA" id="ARBA00023136"/>
    </source>
</evidence>
<keyword evidence="2" id="KW-0813">Transport</keyword>
<dbReference type="PANTHER" id="PTHR32024">
    <property type="entry name" value="TRK SYSTEM POTASSIUM UPTAKE PROTEIN TRKG-RELATED"/>
    <property type="match status" value="1"/>
</dbReference>
<keyword evidence="3" id="KW-1003">Cell membrane</keyword>
<evidence type="ECO:0000256" key="2">
    <source>
        <dbReference type="ARBA" id="ARBA00022448"/>
    </source>
</evidence>
<dbReference type="GO" id="GO:0008324">
    <property type="term" value="F:monoatomic cation transmembrane transporter activity"/>
    <property type="evidence" value="ECO:0007669"/>
    <property type="project" value="InterPro"/>
</dbReference>
<keyword evidence="5 8" id="KW-1133">Transmembrane helix</keyword>
<comment type="subcellular location">
    <subcellularLocation>
        <location evidence="1">Cell membrane</location>
        <topology evidence="1">Multi-pass membrane protein</topology>
    </subcellularLocation>
</comment>
<comment type="caution">
    <text evidence="9">The sequence shown here is derived from an EMBL/GenBank/DDBJ whole genome shotgun (WGS) entry which is preliminary data.</text>
</comment>
<proteinExistence type="predicted"/>
<dbReference type="RefSeq" id="WP_242534846.1">
    <property type="nucleotide sequence ID" value="NZ_JACIDJ010000001.1"/>
</dbReference>
<feature type="transmembrane region" description="Helical" evidence="8">
    <location>
        <begin position="295"/>
        <end position="327"/>
    </location>
</feature>
<feature type="transmembrane region" description="Helical" evidence="8">
    <location>
        <begin position="38"/>
        <end position="60"/>
    </location>
</feature>
<accession>A0A840AAN9</accession>
<dbReference type="GO" id="GO:0005886">
    <property type="term" value="C:plasma membrane"/>
    <property type="evidence" value="ECO:0007669"/>
    <property type="project" value="UniProtKB-SubCell"/>
</dbReference>
<sequence>MGRTLAHPARIIPLGFLAAILLGTALLMLPVSRAGPGGAPFITALFTATSAVCITGLAVVDTATYWSGFGRGVILALFQLGGFGIMSGATLLGLLVARRLRLGTRLIAQHETRSLGLGDVKQVLWLVLGITVVVQTAATLALALRLRLGHGMGWEDALWHGLFHAVSAFNNAGFSTFSDSMVGFARDPLVLAPVGLAVFIGAIGFPVVADLLRDPWRPARWSLHAKLTLVATGILFGAGLLALLAFEWDNAATLGALEWPHRLVNAAFHSAMLRSGGLNSVDVGLMRDETLTVSYALMFVGGGSAGTGGGVRVTTLVVLALVVWAVARGEPDANIHGRRIPIEVQRQALAVVMLALALCAGGTLALQILTDFPLRDVMFEVISATATVGLSTGITPDLPPAAQFVLSVLMFTGRVGTVTVVTALALQRGLNPYRYPEERPIVG</sequence>